<comment type="caution">
    <text evidence="4">The sequence shown here is derived from an EMBL/GenBank/DDBJ whole genome shotgun (WGS) entry which is preliminary data.</text>
</comment>
<name>A0A1V3XHB0_MYCKA</name>
<gene>
    <name evidence="4" type="ORF">BZL30_2941</name>
</gene>
<dbReference type="AlphaFoldDB" id="A0A1V3XHB0"/>
<dbReference type="PANTHER" id="PTHR46766:SF1">
    <property type="entry name" value="GLUTAMINE-RICH PROTEIN 2"/>
    <property type="match status" value="1"/>
</dbReference>
<dbReference type="EMBL" id="MVBM01000002">
    <property type="protein sequence ID" value="OOK78587.1"/>
    <property type="molecule type" value="Genomic_DNA"/>
</dbReference>
<evidence type="ECO:0000256" key="1">
    <source>
        <dbReference type="ARBA" id="ARBA00010652"/>
    </source>
</evidence>
<dbReference type="Gene3D" id="1.20.1260.20">
    <property type="entry name" value="PPE superfamily"/>
    <property type="match status" value="1"/>
</dbReference>
<feature type="region of interest" description="Disordered" evidence="2">
    <location>
        <begin position="54"/>
        <end position="77"/>
    </location>
</feature>
<dbReference type="SUPFAM" id="SSF140459">
    <property type="entry name" value="PE/PPE dimer-like"/>
    <property type="match status" value="1"/>
</dbReference>
<accession>A0A1V3XHB0</accession>
<dbReference type="Pfam" id="PF00823">
    <property type="entry name" value="PPE"/>
    <property type="match status" value="1"/>
</dbReference>
<protein>
    <submittedName>
        <fullName evidence="4">PPE family protein</fullName>
    </submittedName>
</protein>
<dbReference type="GO" id="GO:0052572">
    <property type="term" value="P:response to host immune response"/>
    <property type="evidence" value="ECO:0007669"/>
    <property type="project" value="TreeGrafter"/>
</dbReference>
<feature type="compositionally biased region" description="Basic residues" evidence="2">
    <location>
        <begin position="57"/>
        <end position="77"/>
    </location>
</feature>
<evidence type="ECO:0000313" key="5">
    <source>
        <dbReference type="Proteomes" id="UP000189229"/>
    </source>
</evidence>
<proteinExistence type="inferred from homology"/>
<dbReference type="PANTHER" id="PTHR46766">
    <property type="entry name" value="GLUTAMINE-RICH PROTEIN 2"/>
    <property type="match status" value="1"/>
</dbReference>
<organism evidence="4 5">
    <name type="scientific">Mycobacterium kansasii</name>
    <dbReference type="NCBI Taxonomy" id="1768"/>
    <lineage>
        <taxon>Bacteria</taxon>
        <taxon>Bacillati</taxon>
        <taxon>Actinomycetota</taxon>
        <taxon>Actinomycetes</taxon>
        <taxon>Mycobacteriales</taxon>
        <taxon>Mycobacteriaceae</taxon>
        <taxon>Mycobacterium</taxon>
    </lineage>
</organism>
<comment type="similarity">
    <text evidence="1">Belongs to the mycobacterial PPE family.</text>
</comment>
<feature type="domain" description="PPE" evidence="3">
    <location>
        <begin position="4"/>
        <end position="54"/>
    </location>
</feature>
<evidence type="ECO:0000259" key="3">
    <source>
        <dbReference type="Pfam" id="PF00823"/>
    </source>
</evidence>
<evidence type="ECO:0000313" key="4">
    <source>
        <dbReference type="EMBL" id="OOK78587.1"/>
    </source>
</evidence>
<dbReference type="InterPro" id="IPR038332">
    <property type="entry name" value="PPE_sf"/>
</dbReference>
<reference evidence="4 5" key="1">
    <citation type="submission" date="2017-02" db="EMBL/GenBank/DDBJ databases">
        <title>Complete genome sequences of Mycobacterium kansasii strains isolated from rhesus macaques.</title>
        <authorList>
            <person name="Panda A."/>
            <person name="Nagaraj S."/>
            <person name="Zhao X."/>
            <person name="Tettelin H."/>
            <person name="Detolla L.J."/>
        </authorList>
    </citation>
    <scope>NUCLEOTIDE SEQUENCE [LARGE SCALE GENOMIC DNA]</scope>
    <source>
        <strain evidence="4 5">11-3813</strain>
    </source>
</reference>
<sequence>MVMNYSVLPPEINSSRMFAGAGAAPMLDAAAAWAGLAEELSSAASSFGSLTSGWLPRHGRGPRRPRWWQRPHRTQVG</sequence>
<dbReference type="Proteomes" id="UP000189229">
    <property type="component" value="Unassembled WGS sequence"/>
</dbReference>
<dbReference type="InterPro" id="IPR000030">
    <property type="entry name" value="PPE_dom"/>
</dbReference>
<evidence type="ECO:0000256" key="2">
    <source>
        <dbReference type="SAM" id="MobiDB-lite"/>
    </source>
</evidence>